<dbReference type="PATRIC" id="fig|545697.3.peg.1590"/>
<comment type="caution">
    <text evidence="1">The sequence shown here is derived from an EMBL/GenBank/DDBJ whole genome shotgun (WGS) entry which is preliminary data.</text>
</comment>
<protein>
    <recommendedName>
        <fullName evidence="3">DOD-type homing endonuclease domain-containing protein</fullName>
    </recommendedName>
</protein>
<sequence>MKDYEKELIKLYNETFGTLEEVSRVVGISRNKAASILQKYDVVRNSKRVEVAKELYSTKKYSVTQLAVKVGMTRTTLAKYLKEDNDIEMFNPLKIYEYNEDYFKCIDSDEKAYWLGFICADGSIVEAKTYLTLEIGLQLSDREHLVKFLRALSFKESDIDKKIRVKNIRLKDKTYKSCSIVINSTRMCEDLIKLGVVPRKSLVMKFPNKISKQLIPAFLRGYIDGDGGYNIRYRRDGSKSVRLYIIATEEFLNEFYNFYKRQVSPTKLLSKKGTPVRQLEKGGSEAEYIIRNIYEGATVYLERKYNKINYLFK</sequence>
<dbReference type="HOGENOM" id="CLU_077092_1_0_9"/>
<dbReference type="Proteomes" id="UP000010420">
    <property type="component" value="Unassembled WGS sequence"/>
</dbReference>
<organism evidence="1 2">
    <name type="scientific">Clostridium celatum DSM 1785</name>
    <dbReference type="NCBI Taxonomy" id="545697"/>
    <lineage>
        <taxon>Bacteria</taxon>
        <taxon>Bacillati</taxon>
        <taxon>Bacillota</taxon>
        <taxon>Clostridia</taxon>
        <taxon>Eubacteriales</taxon>
        <taxon>Clostridiaceae</taxon>
        <taxon>Clostridium</taxon>
    </lineage>
</organism>
<dbReference type="AlphaFoldDB" id="L1QGE5"/>
<name>L1QGE5_9CLOT</name>
<proteinExistence type="predicted"/>
<evidence type="ECO:0000313" key="1">
    <source>
        <dbReference type="EMBL" id="EKY27011.1"/>
    </source>
</evidence>
<keyword evidence="2" id="KW-1185">Reference proteome</keyword>
<dbReference type="Gene3D" id="3.10.28.10">
    <property type="entry name" value="Homing endonucleases"/>
    <property type="match status" value="1"/>
</dbReference>
<dbReference type="RefSeq" id="WP_005213099.1">
    <property type="nucleotide sequence ID" value="NZ_KB291640.1"/>
</dbReference>
<dbReference type="EMBL" id="AMEZ01000048">
    <property type="protein sequence ID" value="EKY27011.1"/>
    <property type="molecule type" value="Genomic_DNA"/>
</dbReference>
<reference evidence="1 2" key="1">
    <citation type="submission" date="2012-05" db="EMBL/GenBank/DDBJ databases">
        <authorList>
            <person name="Weinstock G."/>
            <person name="Sodergren E."/>
            <person name="Lobos E.A."/>
            <person name="Fulton L."/>
            <person name="Fulton R."/>
            <person name="Courtney L."/>
            <person name="Fronick C."/>
            <person name="O'Laughlin M."/>
            <person name="Godfrey J."/>
            <person name="Wilson R.M."/>
            <person name="Miner T."/>
            <person name="Farmer C."/>
            <person name="Delehaunty K."/>
            <person name="Cordes M."/>
            <person name="Minx P."/>
            <person name="Tomlinson C."/>
            <person name="Chen J."/>
            <person name="Wollam A."/>
            <person name="Pepin K.H."/>
            <person name="Bhonagiri V."/>
            <person name="Zhang X."/>
            <person name="Suruliraj S."/>
            <person name="Warren W."/>
            <person name="Mitreva M."/>
            <person name="Mardis E.R."/>
            <person name="Wilson R.K."/>
        </authorList>
    </citation>
    <scope>NUCLEOTIDE SEQUENCE [LARGE SCALE GENOMIC DNA]</scope>
    <source>
        <strain evidence="1 2">DSM 1785</strain>
    </source>
</reference>
<evidence type="ECO:0000313" key="2">
    <source>
        <dbReference type="Proteomes" id="UP000010420"/>
    </source>
</evidence>
<gene>
    <name evidence="1" type="ORF">HMPREF0216_01614</name>
</gene>
<dbReference type="STRING" id="545697.HMPREF0216_01614"/>
<dbReference type="InterPro" id="IPR027434">
    <property type="entry name" value="Homing_endonucl"/>
</dbReference>
<accession>L1QGE5</accession>
<evidence type="ECO:0008006" key="3">
    <source>
        <dbReference type="Google" id="ProtNLM"/>
    </source>
</evidence>
<dbReference type="eggNOG" id="COG1372">
    <property type="taxonomic scope" value="Bacteria"/>
</dbReference>
<dbReference type="OrthoDB" id="961985at2"/>